<feature type="chain" id="PRO_5009873205" description="Putative auto-transporter adhesin head GIN domain-containing protein" evidence="1">
    <location>
        <begin position="19"/>
        <end position="279"/>
    </location>
</feature>
<name>A0A1L7I8Z1_9FLAO</name>
<proteinExistence type="predicted"/>
<keyword evidence="4" id="KW-1185">Reference proteome</keyword>
<keyword evidence="1" id="KW-0732">Signal</keyword>
<feature type="domain" description="Putative auto-transporter adhesin head GIN" evidence="2">
    <location>
        <begin position="37"/>
        <end position="256"/>
    </location>
</feature>
<accession>A0A1L7I8Z1</accession>
<protein>
    <recommendedName>
        <fullName evidence="2">Putative auto-transporter adhesin head GIN domain-containing protein</fullName>
    </recommendedName>
</protein>
<dbReference type="EMBL" id="CP016359">
    <property type="protein sequence ID" value="APU69592.1"/>
    <property type="molecule type" value="Genomic_DNA"/>
</dbReference>
<gene>
    <name evidence="3" type="ORF">GRFL_2868</name>
</gene>
<dbReference type="AlphaFoldDB" id="A0A1L7I8Z1"/>
<organism evidence="3 4">
    <name type="scientific">Christiangramia flava JLT2011</name>
    <dbReference type="NCBI Taxonomy" id="1229726"/>
    <lineage>
        <taxon>Bacteria</taxon>
        <taxon>Pseudomonadati</taxon>
        <taxon>Bacteroidota</taxon>
        <taxon>Flavobacteriia</taxon>
        <taxon>Flavobacteriales</taxon>
        <taxon>Flavobacteriaceae</taxon>
        <taxon>Christiangramia</taxon>
    </lineage>
</organism>
<dbReference type="RefSeq" id="WP_158091616.1">
    <property type="nucleotide sequence ID" value="NZ_AMRU01000005.1"/>
</dbReference>
<evidence type="ECO:0000313" key="4">
    <source>
        <dbReference type="Proteomes" id="UP000186230"/>
    </source>
</evidence>
<evidence type="ECO:0000313" key="3">
    <source>
        <dbReference type="EMBL" id="APU69592.1"/>
    </source>
</evidence>
<feature type="signal peptide" evidence="1">
    <location>
        <begin position="1"/>
        <end position="18"/>
    </location>
</feature>
<dbReference type="Proteomes" id="UP000186230">
    <property type="component" value="Chromosome"/>
</dbReference>
<dbReference type="Gene3D" id="2.160.20.120">
    <property type="match status" value="1"/>
</dbReference>
<dbReference type="InterPro" id="IPR021255">
    <property type="entry name" value="DUF2807"/>
</dbReference>
<reference evidence="3 4" key="1">
    <citation type="submission" date="2016-07" db="EMBL/GenBank/DDBJ databases">
        <title>Multi-omics approach to identify versatile polysaccharide utilization systems of a marine flavobacterium Gramella flava.</title>
        <authorList>
            <person name="Tang K."/>
        </authorList>
    </citation>
    <scope>NUCLEOTIDE SEQUENCE [LARGE SCALE GENOMIC DNA]</scope>
    <source>
        <strain evidence="3 4">JLT2011</strain>
    </source>
</reference>
<dbReference type="STRING" id="1229726.GRFL_2868"/>
<dbReference type="KEGG" id="gfl:GRFL_2868"/>
<dbReference type="Pfam" id="PF10988">
    <property type="entry name" value="DUF2807"/>
    <property type="match status" value="1"/>
</dbReference>
<evidence type="ECO:0000259" key="2">
    <source>
        <dbReference type="Pfam" id="PF10988"/>
    </source>
</evidence>
<sequence>MLKKLPLLLLVLFSTIQAQEKVRGSRNVKSEQFNLTPFHSIQVSGDFEVGILKGGRPMMEVKADDNLIDLIQSEVVNGVLYIKPAKDFKRVKKQEITITYSDTLKNIALADDVELESLQDLYVNDFQLETKDDSKAFLTITATNFNLIHGDDARAEINLTAQEVYFQLNQSSKIEALVNTPLFKVDIYEKADARIDGDIQDFQLRADQSSKFDGEDLSCVRANVLSQGNSQSAVNVSETLELVAKGDSKTEIYGQPSIKLNELADEAVIAKKEKNKGLF</sequence>
<evidence type="ECO:0000256" key="1">
    <source>
        <dbReference type="SAM" id="SignalP"/>
    </source>
</evidence>